<evidence type="ECO:0000313" key="1">
    <source>
        <dbReference type="EMBL" id="SZD70994.1"/>
    </source>
</evidence>
<gene>
    <name evidence="1" type="ORF">SAMEA104719789_00085</name>
</gene>
<name>A0A383TTL1_9FLAO</name>
<dbReference type="RefSeq" id="WP_119058706.1">
    <property type="nucleotide sequence ID" value="NZ_UNSC01000001.1"/>
</dbReference>
<dbReference type="Pfam" id="PF20420">
    <property type="entry name" value="DUF6702"/>
    <property type="match status" value="1"/>
</dbReference>
<proteinExistence type="predicted"/>
<protein>
    <submittedName>
        <fullName evidence="1">Uncharacterized protein</fullName>
    </submittedName>
</protein>
<dbReference type="InterPro" id="IPR046525">
    <property type="entry name" value="DUF6702"/>
</dbReference>
<dbReference type="AlphaFoldDB" id="A0A383TTL1"/>
<evidence type="ECO:0000313" key="2">
    <source>
        <dbReference type="Proteomes" id="UP000262142"/>
    </source>
</evidence>
<reference evidence="1 2" key="1">
    <citation type="submission" date="2018-09" db="EMBL/GenBank/DDBJ databases">
        <authorList>
            <consortium name="Pathogen Informatics"/>
        </authorList>
    </citation>
    <scope>NUCLEOTIDE SEQUENCE [LARGE SCALE GENOMIC DNA]</scope>
    <source>
        <strain evidence="1 2">OH-22767</strain>
    </source>
</reference>
<sequence length="159" mass="18092">MKFLKHFSFFLVLILGIYSFTKLNDFHTSTTKVEYNEGNTALTFTSKFVTEDLEKAVGVKVSNESSFNSAVETYLRNHFQVKVNGVSKSYNYLKAQTSPKATRIYFEIPSPGQITSIEILNSMLVNEFPEQQNFITFSIRDKRDSFVTKKGSVSGKINL</sequence>
<accession>A0A383TTL1</accession>
<keyword evidence="2" id="KW-1185">Reference proteome</keyword>
<organism evidence="1 2">
    <name type="scientific">Candidatus Ornithobacterium hominis</name>
    <dbReference type="NCBI Taxonomy" id="2497989"/>
    <lineage>
        <taxon>Bacteria</taxon>
        <taxon>Pseudomonadati</taxon>
        <taxon>Bacteroidota</taxon>
        <taxon>Flavobacteriia</taxon>
        <taxon>Flavobacteriales</taxon>
        <taxon>Weeksellaceae</taxon>
        <taxon>Ornithobacterium</taxon>
    </lineage>
</organism>
<dbReference type="EMBL" id="UNSC01000001">
    <property type="protein sequence ID" value="SZD70994.1"/>
    <property type="molecule type" value="Genomic_DNA"/>
</dbReference>
<dbReference type="Proteomes" id="UP000262142">
    <property type="component" value="Unassembled WGS sequence"/>
</dbReference>
<dbReference type="OrthoDB" id="5735516at2"/>